<dbReference type="AlphaFoldDB" id="C8RWG8"/>
<protein>
    <submittedName>
        <fullName evidence="1">Uncharacterized protein</fullName>
    </submittedName>
</protein>
<accession>C8RWG8</accession>
<name>C8RWG8_9RHOB</name>
<gene>
    <name evidence="1" type="ORF">Rsw2DRAFT_0146</name>
</gene>
<reference evidence="1 2" key="1">
    <citation type="submission" date="2009-08" db="EMBL/GenBank/DDBJ databases">
        <title>The draft genome of Rhodobacter sp. SW2.</title>
        <authorList>
            <consortium name="US DOE Joint Genome Institute (JGI-PGF)"/>
            <person name="Lucas S."/>
            <person name="Copeland A."/>
            <person name="Lapidus A."/>
            <person name="Glavina del Rio T."/>
            <person name="Tice H."/>
            <person name="Bruce D."/>
            <person name="Goodwin L."/>
            <person name="Pitluck S."/>
            <person name="Larimer F."/>
            <person name="Land M.L."/>
            <person name="Hauser L."/>
            <person name="Emerson D."/>
        </authorList>
    </citation>
    <scope>NUCLEOTIDE SEQUENCE [LARGE SCALE GENOMIC DNA]</scope>
    <source>
        <strain evidence="1 2">SW2</strain>
    </source>
</reference>
<dbReference type="STRING" id="371731.Rsw2DRAFT_0146"/>
<organism evidence="1 2">
    <name type="scientific">Rhodobacter ferrooxidans</name>
    <dbReference type="NCBI Taxonomy" id="371731"/>
    <lineage>
        <taxon>Bacteria</taxon>
        <taxon>Pseudomonadati</taxon>
        <taxon>Pseudomonadota</taxon>
        <taxon>Alphaproteobacteria</taxon>
        <taxon>Rhodobacterales</taxon>
        <taxon>Rhodobacter group</taxon>
        <taxon>Rhodobacter</taxon>
    </lineage>
</organism>
<evidence type="ECO:0000313" key="1">
    <source>
        <dbReference type="EMBL" id="EEW26911.1"/>
    </source>
</evidence>
<keyword evidence="2" id="KW-1185">Reference proteome</keyword>
<dbReference type="Proteomes" id="UP000010121">
    <property type="component" value="Unassembled WGS sequence"/>
</dbReference>
<dbReference type="eggNOG" id="ENOG5031CTX">
    <property type="taxonomic scope" value="Bacteria"/>
</dbReference>
<sequence length="76" mass="8131">MPALAEALACDAAYLMRLTFEQAVGGTAAKALIEILGTPVTANEVDWLEELREASTRTDPRLASRARAALRGIFGK</sequence>
<evidence type="ECO:0000313" key="2">
    <source>
        <dbReference type="Proteomes" id="UP000010121"/>
    </source>
</evidence>
<proteinExistence type="predicted"/>
<comment type="caution">
    <text evidence="1">The sequence shown here is derived from an EMBL/GenBank/DDBJ whole genome shotgun (WGS) entry which is preliminary data.</text>
</comment>
<dbReference type="EMBL" id="ACYY01000001">
    <property type="protein sequence ID" value="EEW26911.1"/>
    <property type="molecule type" value="Genomic_DNA"/>
</dbReference>